<keyword evidence="4 6" id="KW-0472">Membrane</keyword>
<sequence length="687" mass="76871">MISSGEAASNGRAVSPRDDGVRQSAREDDPEKNGLRRRQRQSLLAEGWTPSWTRKLEVANAGKSAISIYENSSDTKLHEPQKLDKTAISIQRICRAFLARRRFQRVVSLRSAVTRKSFEHALAQAAVQKQGCGALLWHALFCIVVFSFVFTTGMQTDPPARSVEAVLNDAFTLSEDVEVTKATDVYDYIRALVGRLHSPEAKVLANISDTCRDSLETCSPFSEPLDYDCIAISRDSGFLDYNNRIVFGLFLQQSRYEIVPCAEGVFSLYAEEVRTQECFREFSGAQTYALPEIFAPGGSYQLNHSRVLEPAYEYYAQQSPPGFWTLLDVGVFNFPEEKTMCDVDELELAKWIDHLTASVCLILPLQNRNGRGVWATLSQCFFFDTGGRATEERSISSATLLDAQGSKPQLVLLTIYLSMVLYKMGAALQEMCSASMRSRRMPRTSQCLRFALFIAHLVGIGVFISALVQSEALLGSSLEIQERQLEDLDGLWQMLNSFAEVLSMLSLYESLLALILLVMTAQTVLLLDFHPRLGFISKTLQVAVQDLSLFVVVYVLVVLLYGMIGSVLLGNDADAFASLSISMISLFFVSLGQFDLVLDAVPSSALSSSALLLYWVYFLSYIAVTSIIMFNLLLSLIIEAFLKIDEQTKKRHVIEFSILETSRIYAELTRLYSQSRRMQSLKRESTK</sequence>
<comment type="subcellular location">
    <subcellularLocation>
        <location evidence="1">Membrane</location>
        <topology evidence="1">Multi-pass membrane protein</topology>
    </subcellularLocation>
</comment>
<feature type="compositionally biased region" description="Basic and acidic residues" evidence="5">
    <location>
        <begin position="15"/>
        <end position="34"/>
    </location>
</feature>
<comment type="caution">
    <text evidence="8">The sequence shown here is derived from an EMBL/GenBank/DDBJ whole genome shotgun (WGS) entry which is preliminary data.</text>
</comment>
<dbReference type="Proteomes" id="UP000241890">
    <property type="component" value="Unassembled WGS sequence"/>
</dbReference>
<keyword evidence="9" id="KW-1185">Reference proteome</keyword>
<dbReference type="OrthoDB" id="204476at2759"/>
<dbReference type="InParanoid" id="A0A2R5GLL8"/>
<evidence type="ECO:0000256" key="3">
    <source>
        <dbReference type="ARBA" id="ARBA00022989"/>
    </source>
</evidence>
<feature type="domain" description="Polycystin cation channel PKD1/PKD2" evidence="7">
    <location>
        <begin position="405"/>
        <end position="641"/>
    </location>
</feature>
<dbReference type="AlphaFoldDB" id="A0A2R5GLL8"/>
<dbReference type="PANTHER" id="PTHR10877">
    <property type="entry name" value="POLYCYSTIN FAMILY MEMBER"/>
    <property type="match status" value="1"/>
</dbReference>
<evidence type="ECO:0000256" key="5">
    <source>
        <dbReference type="SAM" id="MobiDB-lite"/>
    </source>
</evidence>
<feature type="transmembrane region" description="Helical" evidence="6">
    <location>
        <begin position="621"/>
        <end position="642"/>
    </location>
</feature>
<protein>
    <recommendedName>
        <fullName evidence="7">Polycystin cation channel PKD1/PKD2 domain-containing protein</fullName>
    </recommendedName>
</protein>
<evidence type="ECO:0000256" key="1">
    <source>
        <dbReference type="ARBA" id="ARBA00004141"/>
    </source>
</evidence>
<dbReference type="Pfam" id="PF08016">
    <property type="entry name" value="PKD_channel"/>
    <property type="match status" value="1"/>
</dbReference>
<feature type="transmembrane region" description="Helical" evidence="6">
    <location>
        <begin position="410"/>
        <end position="428"/>
    </location>
</feature>
<dbReference type="PROSITE" id="PS50096">
    <property type="entry name" value="IQ"/>
    <property type="match status" value="1"/>
</dbReference>
<organism evidence="8 9">
    <name type="scientific">Hondaea fermentalgiana</name>
    <dbReference type="NCBI Taxonomy" id="2315210"/>
    <lineage>
        <taxon>Eukaryota</taxon>
        <taxon>Sar</taxon>
        <taxon>Stramenopiles</taxon>
        <taxon>Bigyra</taxon>
        <taxon>Labyrinthulomycetes</taxon>
        <taxon>Thraustochytrida</taxon>
        <taxon>Thraustochytriidae</taxon>
        <taxon>Hondaea</taxon>
    </lineage>
</organism>
<feature type="transmembrane region" description="Helical" evidence="6">
    <location>
        <begin position="448"/>
        <end position="468"/>
    </location>
</feature>
<evidence type="ECO:0000256" key="4">
    <source>
        <dbReference type="ARBA" id="ARBA00023136"/>
    </source>
</evidence>
<keyword evidence="2 6" id="KW-0812">Transmembrane</keyword>
<name>A0A2R5GLL8_9STRA</name>
<reference evidence="8 9" key="1">
    <citation type="submission" date="2017-12" db="EMBL/GenBank/DDBJ databases">
        <title>Sequencing, de novo assembly and annotation of complete genome of a new Thraustochytrid species, strain FCC1311.</title>
        <authorList>
            <person name="Sedici K."/>
            <person name="Godart F."/>
            <person name="Aiese Cigliano R."/>
            <person name="Sanseverino W."/>
            <person name="Barakat M."/>
            <person name="Ortet P."/>
            <person name="Marechal E."/>
            <person name="Cagnac O."/>
            <person name="Amato A."/>
        </authorList>
    </citation>
    <scope>NUCLEOTIDE SEQUENCE [LARGE SCALE GENOMIC DNA]</scope>
</reference>
<evidence type="ECO:0000256" key="2">
    <source>
        <dbReference type="ARBA" id="ARBA00022692"/>
    </source>
</evidence>
<keyword evidence="3 6" id="KW-1133">Transmembrane helix</keyword>
<dbReference type="PANTHER" id="PTHR10877:SF183">
    <property type="entry name" value="AT14535P-RELATED"/>
    <property type="match status" value="1"/>
</dbReference>
<proteinExistence type="predicted"/>
<dbReference type="Gene3D" id="1.10.287.70">
    <property type="match status" value="1"/>
</dbReference>
<evidence type="ECO:0000259" key="7">
    <source>
        <dbReference type="Pfam" id="PF08016"/>
    </source>
</evidence>
<gene>
    <name evidence="8" type="ORF">FCC1311_049952</name>
</gene>
<feature type="transmembrane region" description="Helical" evidence="6">
    <location>
        <begin position="547"/>
        <end position="569"/>
    </location>
</feature>
<dbReference type="EMBL" id="BEYU01000049">
    <property type="protein sequence ID" value="GBG28774.1"/>
    <property type="molecule type" value="Genomic_DNA"/>
</dbReference>
<feature type="region of interest" description="Disordered" evidence="5">
    <location>
        <begin position="1"/>
        <end position="39"/>
    </location>
</feature>
<evidence type="ECO:0000313" key="9">
    <source>
        <dbReference type="Proteomes" id="UP000241890"/>
    </source>
</evidence>
<dbReference type="InterPro" id="IPR013122">
    <property type="entry name" value="PKD1_2_channel"/>
</dbReference>
<feature type="transmembrane region" description="Helical" evidence="6">
    <location>
        <begin position="575"/>
        <end position="591"/>
    </location>
</feature>
<evidence type="ECO:0000313" key="8">
    <source>
        <dbReference type="EMBL" id="GBG28774.1"/>
    </source>
</evidence>
<dbReference type="InterPro" id="IPR000048">
    <property type="entry name" value="IQ_motif_EF-hand-BS"/>
</dbReference>
<evidence type="ECO:0000256" key="6">
    <source>
        <dbReference type="SAM" id="Phobius"/>
    </source>
</evidence>
<feature type="transmembrane region" description="Helical" evidence="6">
    <location>
        <begin position="505"/>
        <end position="527"/>
    </location>
</feature>
<dbReference type="InterPro" id="IPR051223">
    <property type="entry name" value="Polycystin"/>
</dbReference>
<dbReference type="Pfam" id="PF00612">
    <property type="entry name" value="IQ"/>
    <property type="match status" value="1"/>
</dbReference>
<accession>A0A2R5GLL8</accession>
<dbReference type="GO" id="GO:0016020">
    <property type="term" value="C:membrane"/>
    <property type="evidence" value="ECO:0007669"/>
    <property type="project" value="UniProtKB-SubCell"/>
</dbReference>